<keyword evidence="2" id="KW-1185">Reference proteome</keyword>
<name>D4GFN7_PANAM</name>
<evidence type="ECO:0000313" key="1">
    <source>
        <dbReference type="EMBL" id="ADD79357.1"/>
    </source>
</evidence>
<proteinExistence type="predicted"/>
<accession>D4GFN7</accession>
<dbReference type="HOGENOM" id="CLU_2509615_0_0_6"/>
<dbReference type="EMBL" id="CP001875">
    <property type="protein sequence ID" value="ADD79357.1"/>
    <property type="molecule type" value="Genomic_DNA"/>
</dbReference>
<organism evidence="1 2">
    <name type="scientific">Pantoea ananatis (strain LMG 20103)</name>
    <dbReference type="NCBI Taxonomy" id="706191"/>
    <lineage>
        <taxon>Bacteria</taxon>
        <taxon>Pseudomonadati</taxon>
        <taxon>Pseudomonadota</taxon>
        <taxon>Gammaproteobacteria</taxon>
        <taxon>Enterobacterales</taxon>
        <taxon>Erwiniaceae</taxon>
        <taxon>Pantoea</taxon>
    </lineage>
</organism>
<dbReference type="AlphaFoldDB" id="D4GFN7"/>
<dbReference type="KEGG" id="pam:PANA_4190"/>
<gene>
    <name evidence="1" type="ordered locus">PANA_4190</name>
</gene>
<reference evidence="1 2" key="1">
    <citation type="journal article" date="2010" name="J. Bacteriol.">
        <title>Genome sequence of Pantoea ananatis LMG20103, the causative agent of Eucalyptus blight and dieback.</title>
        <authorList>
            <person name="De Maayer P."/>
            <person name="Chan W.Y."/>
            <person name="Venter S.N."/>
            <person name="Toth I.K."/>
            <person name="Birch P.R."/>
            <person name="Joubert F."/>
            <person name="Coutinho T.A."/>
        </authorList>
    </citation>
    <scope>NUCLEOTIDE SEQUENCE [LARGE SCALE GENOMIC DNA]</scope>
    <source>
        <strain evidence="1 2">LMG 20103</strain>
    </source>
</reference>
<sequence length="85" mass="9897">MLNAVGANHVDDFYWMQSARYLHKQRRIQQFFDGISISGVAVIAIRDLAVCGLSVSGRKRRFFQPYLHEKYGFYDGDFSLKFSQK</sequence>
<dbReference type="Proteomes" id="UP000001702">
    <property type="component" value="Chromosome"/>
</dbReference>
<protein>
    <submittedName>
        <fullName evidence="1">Uncharacterized protein</fullName>
    </submittedName>
</protein>
<evidence type="ECO:0000313" key="2">
    <source>
        <dbReference type="Proteomes" id="UP000001702"/>
    </source>
</evidence>